<dbReference type="PANTHER" id="PTHR42871:SF1">
    <property type="entry name" value="CITRATE SYNTHASE"/>
    <property type="match status" value="1"/>
</dbReference>
<organism evidence="8 9">
    <name type="scientific">Psilocybe cf. subviscida</name>
    <dbReference type="NCBI Taxonomy" id="2480587"/>
    <lineage>
        <taxon>Eukaryota</taxon>
        <taxon>Fungi</taxon>
        <taxon>Dikarya</taxon>
        <taxon>Basidiomycota</taxon>
        <taxon>Agaricomycotina</taxon>
        <taxon>Agaricomycetes</taxon>
        <taxon>Agaricomycetidae</taxon>
        <taxon>Agaricales</taxon>
        <taxon>Agaricineae</taxon>
        <taxon>Strophariaceae</taxon>
        <taxon>Psilocybe</taxon>
    </lineage>
</organism>
<evidence type="ECO:0000256" key="6">
    <source>
        <dbReference type="PIRSR" id="PIRSR001369-1"/>
    </source>
</evidence>
<keyword evidence="4 5" id="KW-0808">Transferase</keyword>
<dbReference type="Gene3D" id="1.10.580.10">
    <property type="entry name" value="Citrate Synthase, domain 1"/>
    <property type="match status" value="1"/>
</dbReference>
<dbReference type="Proteomes" id="UP000567179">
    <property type="component" value="Unassembled WGS sequence"/>
</dbReference>
<proteinExistence type="inferred from homology"/>
<dbReference type="InterPro" id="IPR036969">
    <property type="entry name" value="Citrate_synthase_sf"/>
</dbReference>
<name>A0A8H5BQ39_9AGAR</name>
<sequence>MGKPSESSKPANSLTVRDNRTGKVYDVPIADNSVSATAFKAMKAPFAPGEREENETDKGLRVADKGFLNTAVIRSEITFIDGEAGVLRYRGYPIEQLALHSSHMETAYLLIYGSLPAKKQLEVFEKEVLHHGVVHADAEQFCRSFRYDAHPMAILTSAFAYMGSYYAEANPSLQGQTLFSKGDAASLAIMDKQIYRLIGKATTLAAMAYRVRQGRDFVTPPTGLSYTGSFLYQMDHLGEENYTPNPVLEKALDVLFLLHADHELNASATTVLQTGSSLVDPYSAIAAGCASLYGPLHGGANEAVIRMLISIGKPENVPAFIEAVKKREKVLSGFGHRVYKTSDPRSFIVRKTADEVFKITGKDELLETAMALHEAAMKDEYFVKRKLAPNVDFWSGLIYRAMGFPLDFFPVLFAVPRVVGWLAHWRQMMLQEGGVKIWRPRQLYVGAGKREYVPIEKRSVVEGPRKTPSDIPHSGITKRTMLASFKGKVEAKL</sequence>
<dbReference type="InterPro" id="IPR019810">
    <property type="entry name" value="Citrate_synthase_AS"/>
</dbReference>
<dbReference type="PRINTS" id="PR00143">
    <property type="entry name" value="CITRTSNTHASE"/>
</dbReference>
<dbReference type="PROSITE" id="PS00480">
    <property type="entry name" value="CITRATE_SYNTHASE"/>
    <property type="match status" value="1"/>
</dbReference>
<dbReference type="InterPro" id="IPR024176">
    <property type="entry name" value="Citrate_synthase_bac-typ"/>
</dbReference>
<dbReference type="AlphaFoldDB" id="A0A8H5BQ39"/>
<dbReference type="FunFam" id="1.10.580.10:FF:000005">
    <property type="entry name" value="Citrate synthase"/>
    <property type="match status" value="1"/>
</dbReference>
<dbReference type="Pfam" id="PF00285">
    <property type="entry name" value="Citrate_synt"/>
    <property type="match status" value="1"/>
</dbReference>
<evidence type="ECO:0000256" key="1">
    <source>
        <dbReference type="ARBA" id="ARBA00005007"/>
    </source>
</evidence>
<evidence type="ECO:0000256" key="7">
    <source>
        <dbReference type="RuleBase" id="RU000441"/>
    </source>
</evidence>
<keyword evidence="3" id="KW-0816">Tricarboxylic acid cycle</keyword>
<comment type="pathway">
    <text evidence="1">Carbohydrate metabolism.</text>
</comment>
<dbReference type="OrthoDB" id="435022at2759"/>
<evidence type="ECO:0000313" key="9">
    <source>
        <dbReference type="Proteomes" id="UP000567179"/>
    </source>
</evidence>
<gene>
    <name evidence="8" type="ORF">D9619_004818</name>
</gene>
<dbReference type="PANTHER" id="PTHR42871">
    <property type="entry name" value="CITRATE SYNTHASE"/>
    <property type="match status" value="1"/>
</dbReference>
<feature type="active site" evidence="6">
    <location>
        <position position="336"/>
    </location>
</feature>
<dbReference type="FunFam" id="1.10.230.10:FF:000002">
    <property type="entry name" value="Citrate synthase"/>
    <property type="match status" value="1"/>
</dbReference>
<evidence type="ECO:0000256" key="5">
    <source>
        <dbReference type="PIRNR" id="PIRNR001369"/>
    </source>
</evidence>
<evidence type="ECO:0000256" key="3">
    <source>
        <dbReference type="ARBA" id="ARBA00022532"/>
    </source>
</evidence>
<dbReference type="EMBL" id="JAACJJ010000014">
    <property type="protein sequence ID" value="KAF5326986.1"/>
    <property type="molecule type" value="Genomic_DNA"/>
</dbReference>
<dbReference type="InterPro" id="IPR016142">
    <property type="entry name" value="Citrate_synth-like_lrg_a-sub"/>
</dbReference>
<dbReference type="GO" id="GO:0032787">
    <property type="term" value="P:monocarboxylic acid metabolic process"/>
    <property type="evidence" value="ECO:0007669"/>
    <property type="project" value="UniProtKB-ARBA"/>
</dbReference>
<dbReference type="GO" id="GO:0046912">
    <property type="term" value="F:acyltransferase activity, acyl groups converted into alkyl on transfer"/>
    <property type="evidence" value="ECO:0007669"/>
    <property type="project" value="InterPro"/>
</dbReference>
<protein>
    <recommendedName>
        <fullName evidence="5 7">Citrate synthase</fullName>
    </recommendedName>
</protein>
<dbReference type="GO" id="GO:0006099">
    <property type="term" value="P:tricarboxylic acid cycle"/>
    <property type="evidence" value="ECO:0007669"/>
    <property type="project" value="UniProtKB-KW"/>
</dbReference>
<dbReference type="Gene3D" id="1.10.230.10">
    <property type="entry name" value="Cytochrome P450-Terp, domain 2"/>
    <property type="match status" value="1"/>
</dbReference>
<dbReference type="InterPro" id="IPR002020">
    <property type="entry name" value="Citrate_synthase"/>
</dbReference>
<keyword evidence="9" id="KW-1185">Reference proteome</keyword>
<comment type="caution">
    <text evidence="8">The sequence shown here is derived from an EMBL/GenBank/DDBJ whole genome shotgun (WGS) entry which is preliminary data.</text>
</comment>
<evidence type="ECO:0000256" key="4">
    <source>
        <dbReference type="ARBA" id="ARBA00022679"/>
    </source>
</evidence>
<dbReference type="PIRSF" id="PIRSF001369">
    <property type="entry name" value="Citrate_synth"/>
    <property type="match status" value="1"/>
</dbReference>
<reference evidence="8 9" key="1">
    <citation type="journal article" date="2020" name="ISME J.">
        <title>Uncovering the hidden diversity of litter-decomposition mechanisms in mushroom-forming fungi.</title>
        <authorList>
            <person name="Floudas D."/>
            <person name="Bentzer J."/>
            <person name="Ahren D."/>
            <person name="Johansson T."/>
            <person name="Persson P."/>
            <person name="Tunlid A."/>
        </authorList>
    </citation>
    <scope>NUCLEOTIDE SEQUENCE [LARGE SCALE GENOMIC DNA]</scope>
    <source>
        <strain evidence="8 9">CBS 101986</strain>
    </source>
</reference>
<dbReference type="SUPFAM" id="SSF48256">
    <property type="entry name" value="Citrate synthase"/>
    <property type="match status" value="1"/>
</dbReference>
<evidence type="ECO:0000256" key="2">
    <source>
        <dbReference type="ARBA" id="ARBA00010566"/>
    </source>
</evidence>
<comment type="similarity">
    <text evidence="2 5 7">Belongs to the citrate synthase family.</text>
</comment>
<feature type="active site" evidence="6">
    <location>
        <position position="392"/>
    </location>
</feature>
<dbReference type="InterPro" id="IPR016143">
    <property type="entry name" value="Citrate_synth-like_sm_a-sub"/>
</dbReference>
<accession>A0A8H5BQ39</accession>
<evidence type="ECO:0000313" key="8">
    <source>
        <dbReference type="EMBL" id="KAF5326986.1"/>
    </source>
</evidence>